<name>A0A812LI79_9DINO</name>
<organism evidence="1 2">
    <name type="scientific">Symbiodinium natans</name>
    <dbReference type="NCBI Taxonomy" id="878477"/>
    <lineage>
        <taxon>Eukaryota</taxon>
        <taxon>Sar</taxon>
        <taxon>Alveolata</taxon>
        <taxon>Dinophyceae</taxon>
        <taxon>Suessiales</taxon>
        <taxon>Symbiodiniaceae</taxon>
        <taxon>Symbiodinium</taxon>
    </lineage>
</organism>
<evidence type="ECO:0000313" key="1">
    <source>
        <dbReference type="EMBL" id="CAE7245548.1"/>
    </source>
</evidence>
<proteinExistence type="predicted"/>
<sequence>MWVRCDGTTYPCSTCQVAAKLSGSGCSSTDSVACSAPHVNPHVRYVIQAGTSTESNESHVRAETCHCFPVAFAGQIWLQLISGARSWLGSLGEVSLRLVRMSRGAVDEVREAAKLLEMPPIPVEQPSVVVARTQYFSLGKQEIYVLYSSDACAVTLRLFEHWRSPAKEAGIAVLVFGGAADLNRELTKHEDDLLNQLHGHGFGTVVFVGLCGQGDPFWRGGLWQFAPLLLGKSHVGYHGSEVLATVAWAFRQLRCHHVVLMARGSSSAAVLHAAPHVPHLAAVVLLYAVAELADVVRVRKHRLPWQMQVHGVLKHYDLPDLLAALPKSVAIAVANPLGAKRNRLSWSQALRSYRLAARFRGMRLRVLLGEDEATCLQIARFLKRLFTGAAGILT</sequence>
<dbReference type="EMBL" id="CAJNDS010001055">
    <property type="protein sequence ID" value="CAE7245548.1"/>
    <property type="molecule type" value="Genomic_DNA"/>
</dbReference>
<dbReference type="Proteomes" id="UP000604046">
    <property type="component" value="Unassembled WGS sequence"/>
</dbReference>
<reference evidence="1" key="1">
    <citation type="submission" date="2021-02" db="EMBL/GenBank/DDBJ databases">
        <authorList>
            <person name="Dougan E. K."/>
            <person name="Rhodes N."/>
            <person name="Thang M."/>
            <person name="Chan C."/>
        </authorList>
    </citation>
    <scope>NUCLEOTIDE SEQUENCE</scope>
</reference>
<dbReference type="OrthoDB" id="10624646at2759"/>
<protein>
    <submittedName>
        <fullName evidence="1">HMCN1 protein</fullName>
    </submittedName>
</protein>
<evidence type="ECO:0000313" key="2">
    <source>
        <dbReference type="Proteomes" id="UP000604046"/>
    </source>
</evidence>
<dbReference type="AlphaFoldDB" id="A0A812LI79"/>
<comment type="caution">
    <text evidence="1">The sequence shown here is derived from an EMBL/GenBank/DDBJ whole genome shotgun (WGS) entry which is preliminary data.</text>
</comment>
<keyword evidence="2" id="KW-1185">Reference proteome</keyword>
<accession>A0A812LI79</accession>
<gene>
    <name evidence="1" type="primary">HMCN1</name>
    <name evidence="1" type="ORF">SNAT2548_LOCUS11590</name>
</gene>